<reference evidence="1 2" key="1">
    <citation type="journal article" date="2014" name="Agronomy (Basel)">
        <title>A Draft Genome Sequence for Ensete ventricosum, the Drought-Tolerant Tree Against Hunger.</title>
        <authorList>
            <person name="Harrison J."/>
            <person name="Moore K.A."/>
            <person name="Paszkiewicz K."/>
            <person name="Jones T."/>
            <person name="Grant M."/>
            <person name="Ambacheew D."/>
            <person name="Muzemil S."/>
            <person name="Studholme D.J."/>
        </authorList>
    </citation>
    <scope>NUCLEOTIDE SEQUENCE [LARGE SCALE GENOMIC DNA]</scope>
</reference>
<dbReference type="EMBL" id="AMZH03009004">
    <property type="protein sequence ID" value="RRT57788.1"/>
    <property type="molecule type" value="Genomic_DNA"/>
</dbReference>
<dbReference type="Proteomes" id="UP000287651">
    <property type="component" value="Unassembled WGS sequence"/>
</dbReference>
<sequence>MEKILHVFCIGTADTKLEELRFLADVLRSRLATYSNDSPTFKVLRSAMSVRRSGLRSGESSVFRILISLIDFWYDTIVAMR</sequence>
<organism evidence="1 2">
    <name type="scientific">Ensete ventricosum</name>
    <name type="common">Abyssinian banana</name>
    <name type="synonym">Musa ensete</name>
    <dbReference type="NCBI Taxonomy" id="4639"/>
    <lineage>
        <taxon>Eukaryota</taxon>
        <taxon>Viridiplantae</taxon>
        <taxon>Streptophyta</taxon>
        <taxon>Embryophyta</taxon>
        <taxon>Tracheophyta</taxon>
        <taxon>Spermatophyta</taxon>
        <taxon>Magnoliopsida</taxon>
        <taxon>Liliopsida</taxon>
        <taxon>Zingiberales</taxon>
        <taxon>Musaceae</taxon>
        <taxon>Ensete</taxon>
    </lineage>
</organism>
<comment type="caution">
    <text evidence="1">The sequence shown here is derived from an EMBL/GenBank/DDBJ whole genome shotgun (WGS) entry which is preliminary data.</text>
</comment>
<protein>
    <submittedName>
        <fullName evidence="1">Uncharacterized protein</fullName>
    </submittedName>
</protein>
<dbReference type="AlphaFoldDB" id="A0A426Z1F1"/>
<evidence type="ECO:0000313" key="1">
    <source>
        <dbReference type="EMBL" id="RRT57788.1"/>
    </source>
</evidence>
<accession>A0A426Z1F1</accession>
<name>A0A426Z1F1_ENSVE</name>
<gene>
    <name evidence="1" type="ORF">B296_00020478</name>
</gene>
<proteinExistence type="predicted"/>
<dbReference type="Gene3D" id="3.40.50.12020">
    <property type="entry name" value="Uncharacterised protein family UPF0261, NN domain"/>
    <property type="match status" value="1"/>
</dbReference>
<evidence type="ECO:0000313" key="2">
    <source>
        <dbReference type="Proteomes" id="UP000287651"/>
    </source>
</evidence>